<evidence type="ECO:0000313" key="3">
    <source>
        <dbReference type="EMBL" id="MXR21880.1"/>
    </source>
</evidence>
<sequence>MGIVSRISYAVRSKLNALVRSTEDPTETLDYSYERLRDQLQDVETGLADLTAQKKRLEVQQERLAQNVEKHDDQAWEAVKQGRDDLARRALEKKQAKRDQVAELDDQIADLERTQRDLEEQKDELEAKVEEFRTKKETMKARHEAAEAQTRVSETVTGVGDDDVARAIERAKTQTEEMEARAAAMDELSDRGVLDGAVSDDDRIDRELAAERDDVDAELAEIQSEVRGEDAAEPVDVAVEGETPDFEHDVDEAEHADAIDDADEAELSEAIEDVDEDAVEEELEAIREQERT</sequence>
<accession>A0A6B0SSV0</accession>
<dbReference type="Pfam" id="PF04012">
    <property type="entry name" value="PspA_IM30"/>
    <property type="match status" value="1"/>
</dbReference>
<reference evidence="3 4" key="1">
    <citation type="submission" date="2019-12" db="EMBL/GenBank/DDBJ databases">
        <title>Isolation and characterization of three novel carbon monoxide-oxidizing members of Halobacteria from salione crusts and soils.</title>
        <authorList>
            <person name="Myers M.R."/>
            <person name="King G.M."/>
        </authorList>
    </citation>
    <scope>NUCLEOTIDE SEQUENCE [LARGE SCALE GENOMIC DNA]</scope>
    <source>
        <strain evidence="3 4">PCN9</strain>
    </source>
</reference>
<dbReference type="OrthoDB" id="146015at2157"/>
<feature type="region of interest" description="Disordered" evidence="2">
    <location>
        <begin position="223"/>
        <end position="292"/>
    </location>
</feature>
<comment type="similarity">
    <text evidence="1">Belongs to the PspA/Vipp/IM30 family.</text>
</comment>
<dbReference type="AlphaFoldDB" id="A0A6B0SSV0"/>
<feature type="compositionally biased region" description="Acidic residues" evidence="2">
    <location>
        <begin position="242"/>
        <end position="252"/>
    </location>
</feature>
<feature type="compositionally biased region" description="Basic and acidic residues" evidence="2">
    <location>
        <begin position="136"/>
        <end position="146"/>
    </location>
</feature>
<protein>
    <submittedName>
        <fullName evidence="3">PspA/IM30 family protein</fullName>
    </submittedName>
</protein>
<dbReference type="Proteomes" id="UP000471521">
    <property type="component" value="Unassembled WGS sequence"/>
</dbReference>
<dbReference type="PANTHER" id="PTHR31088">
    <property type="entry name" value="MEMBRANE-ASSOCIATED PROTEIN VIPP1, CHLOROPLASTIC"/>
    <property type="match status" value="1"/>
</dbReference>
<dbReference type="EMBL" id="WUUU01000163">
    <property type="protein sequence ID" value="MXR21880.1"/>
    <property type="molecule type" value="Genomic_DNA"/>
</dbReference>
<keyword evidence="4" id="KW-1185">Reference proteome</keyword>
<gene>
    <name evidence="3" type="ORF">GRX66_15180</name>
</gene>
<feature type="region of interest" description="Disordered" evidence="2">
    <location>
        <begin position="136"/>
        <end position="158"/>
    </location>
</feature>
<dbReference type="InterPro" id="IPR007157">
    <property type="entry name" value="PspA_VIPP1"/>
</dbReference>
<dbReference type="PANTHER" id="PTHR31088:SF6">
    <property type="entry name" value="PHAGE SHOCK PROTEIN A"/>
    <property type="match status" value="1"/>
</dbReference>
<evidence type="ECO:0000313" key="4">
    <source>
        <dbReference type="Proteomes" id="UP000471521"/>
    </source>
</evidence>
<evidence type="ECO:0000256" key="2">
    <source>
        <dbReference type="SAM" id="MobiDB-lite"/>
    </source>
</evidence>
<organism evidence="3 4">
    <name type="scientific">Halobacterium bonnevillei</name>
    <dbReference type="NCBI Taxonomy" id="2692200"/>
    <lineage>
        <taxon>Archaea</taxon>
        <taxon>Methanobacteriati</taxon>
        <taxon>Methanobacteriota</taxon>
        <taxon>Stenosarchaea group</taxon>
        <taxon>Halobacteria</taxon>
        <taxon>Halobacteriales</taxon>
        <taxon>Halobacteriaceae</taxon>
        <taxon>Halobacterium</taxon>
    </lineage>
</organism>
<feature type="compositionally biased region" description="Acidic residues" evidence="2">
    <location>
        <begin position="259"/>
        <end position="283"/>
    </location>
</feature>
<dbReference type="RefSeq" id="WP_159527308.1">
    <property type="nucleotide sequence ID" value="NZ_WUUU01000163.1"/>
</dbReference>
<proteinExistence type="inferred from homology"/>
<name>A0A6B0SSV0_9EURY</name>
<comment type="caution">
    <text evidence="3">The sequence shown here is derived from an EMBL/GenBank/DDBJ whole genome shotgun (WGS) entry which is preliminary data.</text>
</comment>
<evidence type="ECO:0000256" key="1">
    <source>
        <dbReference type="ARBA" id="ARBA00043985"/>
    </source>
</evidence>